<dbReference type="InterPro" id="IPR002059">
    <property type="entry name" value="CSP_DNA-bd"/>
</dbReference>
<dbReference type="InterPro" id="IPR011129">
    <property type="entry name" value="CSD"/>
</dbReference>
<dbReference type="RefSeq" id="WP_169533193.1">
    <property type="nucleotide sequence ID" value="NZ_JABBGH010000003.1"/>
</dbReference>
<reference evidence="3 4" key="1">
    <citation type="submission" date="2020-04" db="EMBL/GenBank/DDBJ databases">
        <title>Hymenobacter polaris sp. nov., isolated from Arctic soil.</title>
        <authorList>
            <person name="Dahal R.H."/>
        </authorList>
    </citation>
    <scope>NUCLEOTIDE SEQUENCE [LARGE SCALE GENOMIC DNA]</scope>
    <source>
        <strain evidence="3 4">RP-2-7</strain>
    </source>
</reference>
<dbReference type="PROSITE" id="PS51857">
    <property type="entry name" value="CSD_2"/>
    <property type="match status" value="1"/>
</dbReference>
<evidence type="ECO:0000313" key="4">
    <source>
        <dbReference type="Proteomes" id="UP000559626"/>
    </source>
</evidence>
<dbReference type="EMBL" id="JABBGH010000003">
    <property type="protein sequence ID" value="NML67535.1"/>
    <property type="molecule type" value="Genomic_DNA"/>
</dbReference>
<feature type="compositionally biased region" description="Basic and acidic residues" evidence="1">
    <location>
        <begin position="9"/>
        <end position="32"/>
    </location>
</feature>
<protein>
    <submittedName>
        <fullName evidence="3">Cold shock domain-containing protein</fullName>
    </submittedName>
</protein>
<comment type="caution">
    <text evidence="3">The sequence shown here is derived from an EMBL/GenBank/DDBJ whole genome shotgun (WGS) entry which is preliminary data.</text>
</comment>
<keyword evidence="4" id="KW-1185">Reference proteome</keyword>
<dbReference type="SMART" id="SM00357">
    <property type="entry name" value="CSP"/>
    <property type="match status" value="1"/>
</dbReference>
<dbReference type="InterPro" id="IPR012340">
    <property type="entry name" value="NA-bd_OB-fold"/>
</dbReference>
<dbReference type="InterPro" id="IPR050181">
    <property type="entry name" value="Cold_shock_domain"/>
</dbReference>
<dbReference type="Pfam" id="PF00313">
    <property type="entry name" value="CSD"/>
    <property type="match status" value="1"/>
</dbReference>
<gene>
    <name evidence="3" type="ORF">HHL22_20225</name>
</gene>
<feature type="region of interest" description="Disordered" evidence="1">
    <location>
        <begin position="1"/>
        <end position="43"/>
    </location>
</feature>
<name>A0A7Y0AI63_9BACT</name>
<dbReference type="Proteomes" id="UP000559626">
    <property type="component" value="Unassembled WGS sequence"/>
</dbReference>
<dbReference type="PRINTS" id="PR00050">
    <property type="entry name" value="COLDSHOCK"/>
</dbReference>
<sequence>MAKAQTSFSKKENEKKRQQKRTEKDEKRKERQANAVSGQSLEEMMAYVDENGNITNTPPDPTRKKKEIALESIQIGVPKQEDREQEDPQRTGTVSFFNDSKGYGFIRDAASQESIFVHANALGGLTLKEGNKVTFEVEPGMKGPTAVRVKMAA</sequence>
<organism evidence="3 4">
    <name type="scientific">Hymenobacter polaris</name>
    <dbReference type="NCBI Taxonomy" id="2682546"/>
    <lineage>
        <taxon>Bacteria</taxon>
        <taxon>Pseudomonadati</taxon>
        <taxon>Bacteroidota</taxon>
        <taxon>Cytophagia</taxon>
        <taxon>Cytophagales</taxon>
        <taxon>Hymenobacteraceae</taxon>
        <taxon>Hymenobacter</taxon>
    </lineage>
</organism>
<dbReference type="SUPFAM" id="SSF50249">
    <property type="entry name" value="Nucleic acid-binding proteins"/>
    <property type="match status" value="1"/>
</dbReference>
<dbReference type="GO" id="GO:0003676">
    <property type="term" value="F:nucleic acid binding"/>
    <property type="evidence" value="ECO:0007669"/>
    <property type="project" value="InterPro"/>
</dbReference>
<dbReference type="Gene3D" id="2.40.50.140">
    <property type="entry name" value="Nucleic acid-binding proteins"/>
    <property type="match status" value="1"/>
</dbReference>
<feature type="compositionally biased region" description="Basic and acidic residues" evidence="1">
    <location>
        <begin position="79"/>
        <end position="89"/>
    </location>
</feature>
<proteinExistence type="predicted"/>
<dbReference type="PANTHER" id="PTHR11544">
    <property type="entry name" value="COLD SHOCK DOMAIN CONTAINING PROTEINS"/>
    <property type="match status" value="1"/>
</dbReference>
<evidence type="ECO:0000313" key="3">
    <source>
        <dbReference type="EMBL" id="NML67535.1"/>
    </source>
</evidence>
<dbReference type="AlphaFoldDB" id="A0A7Y0AI63"/>
<feature type="domain" description="CSD" evidence="2">
    <location>
        <begin position="89"/>
        <end position="151"/>
    </location>
</feature>
<evidence type="ECO:0000256" key="1">
    <source>
        <dbReference type="SAM" id="MobiDB-lite"/>
    </source>
</evidence>
<feature type="region of interest" description="Disordered" evidence="1">
    <location>
        <begin position="72"/>
        <end position="98"/>
    </location>
</feature>
<dbReference type="CDD" id="cd04458">
    <property type="entry name" value="CSP_CDS"/>
    <property type="match status" value="1"/>
</dbReference>
<accession>A0A7Y0AI63</accession>
<evidence type="ECO:0000259" key="2">
    <source>
        <dbReference type="PROSITE" id="PS51857"/>
    </source>
</evidence>
<dbReference type="GO" id="GO:0005829">
    <property type="term" value="C:cytosol"/>
    <property type="evidence" value="ECO:0007669"/>
    <property type="project" value="UniProtKB-ARBA"/>
</dbReference>